<reference evidence="2" key="2">
    <citation type="submission" date="2024-08" db="UniProtKB">
        <authorList>
            <consortium name="EnsemblMetazoa"/>
        </authorList>
    </citation>
    <scope>IDENTIFICATION</scope>
</reference>
<reference evidence="3" key="1">
    <citation type="journal article" date="2013" name="Genome Biol.">
        <title>Draft genome of the mountain pine beetle, Dendroctonus ponderosae Hopkins, a major forest pest.</title>
        <authorList>
            <person name="Keeling C.I."/>
            <person name="Yuen M.M."/>
            <person name="Liao N.Y."/>
            <person name="Docking T.R."/>
            <person name="Chan S.K."/>
            <person name="Taylor G.A."/>
            <person name="Palmquist D.L."/>
            <person name="Jackman S.D."/>
            <person name="Nguyen A."/>
            <person name="Li M."/>
            <person name="Henderson H."/>
            <person name="Janes J.K."/>
            <person name="Zhao Y."/>
            <person name="Pandoh P."/>
            <person name="Moore R."/>
            <person name="Sperling F.A."/>
            <person name="Huber D.P."/>
            <person name="Birol I."/>
            <person name="Jones S.J."/>
            <person name="Bohlmann J."/>
        </authorList>
    </citation>
    <scope>NUCLEOTIDE SEQUENCE</scope>
</reference>
<name>A0AAR5P431_DENPD</name>
<evidence type="ECO:0008006" key="4">
    <source>
        <dbReference type="Google" id="ProtNLM"/>
    </source>
</evidence>
<evidence type="ECO:0000313" key="3">
    <source>
        <dbReference type="Proteomes" id="UP000019118"/>
    </source>
</evidence>
<dbReference type="EnsemblMetazoa" id="XM_019900296.1">
    <property type="protein sequence ID" value="XP_019755855.1"/>
    <property type="gene ID" value="LOC109534578"/>
</dbReference>
<dbReference type="AlphaFoldDB" id="A0AAR5P431"/>
<protein>
    <recommendedName>
        <fullName evidence="4">Attacin C-terminal domain-containing protein</fullName>
    </recommendedName>
</protein>
<dbReference type="EnsemblMetazoa" id="XM_019906148.1">
    <property type="protein sequence ID" value="XP_019761707.1"/>
    <property type="gene ID" value="LOC109538769"/>
</dbReference>
<organism evidence="2 3">
    <name type="scientific">Dendroctonus ponderosae</name>
    <name type="common">Mountain pine beetle</name>
    <dbReference type="NCBI Taxonomy" id="77166"/>
    <lineage>
        <taxon>Eukaryota</taxon>
        <taxon>Metazoa</taxon>
        <taxon>Ecdysozoa</taxon>
        <taxon>Arthropoda</taxon>
        <taxon>Hexapoda</taxon>
        <taxon>Insecta</taxon>
        <taxon>Pterygota</taxon>
        <taxon>Neoptera</taxon>
        <taxon>Endopterygota</taxon>
        <taxon>Coleoptera</taxon>
        <taxon>Polyphaga</taxon>
        <taxon>Cucujiformia</taxon>
        <taxon>Curculionidae</taxon>
        <taxon>Scolytinae</taxon>
        <taxon>Dendroctonus</taxon>
    </lineage>
</organism>
<evidence type="ECO:0000256" key="1">
    <source>
        <dbReference type="SAM" id="SignalP"/>
    </source>
</evidence>
<dbReference type="Proteomes" id="UP000019118">
    <property type="component" value="Unassembled WGS sequence"/>
</dbReference>
<sequence length="115" mass="12261">MKTFLFAAFVAISLVLVQAAPTSNNDASNKVAKKRSIGAYEFGSANSLNGDFSTNQGALSGNLALYSSGAAGKFMDVRCKSIKLNIQKQDLKAQLSEFPIVALVIIILNKRGFQS</sequence>
<proteinExistence type="predicted"/>
<keyword evidence="3" id="KW-1185">Reference proteome</keyword>
<evidence type="ECO:0000313" key="2">
    <source>
        <dbReference type="EnsemblMetazoa" id="XP_019755855.1"/>
    </source>
</evidence>
<feature type="signal peptide" evidence="1">
    <location>
        <begin position="1"/>
        <end position="19"/>
    </location>
</feature>
<accession>A0AAR5P431</accession>
<feature type="chain" id="PRO_5044712571" description="Attacin C-terminal domain-containing protein" evidence="1">
    <location>
        <begin position="20"/>
        <end position="115"/>
    </location>
</feature>
<keyword evidence="1" id="KW-0732">Signal</keyword>